<comment type="caution">
    <text evidence="6">The sequence shown here is derived from an EMBL/GenBank/DDBJ whole genome shotgun (WGS) entry which is preliminary data.</text>
</comment>
<evidence type="ECO:0000313" key="7">
    <source>
        <dbReference type="Proteomes" id="UP001372338"/>
    </source>
</evidence>
<evidence type="ECO:0000256" key="2">
    <source>
        <dbReference type="ARBA" id="ARBA00022473"/>
    </source>
</evidence>
<proteinExistence type="inferred from homology"/>
<accession>A0AAN9J1B6</accession>
<protein>
    <submittedName>
        <fullName evidence="6">Uncharacterized protein</fullName>
    </submittedName>
</protein>
<keyword evidence="4" id="KW-0175">Coiled coil</keyword>
<evidence type="ECO:0000256" key="4">
    <source>
        <dbReference type="ARBA" id="ARBA00023054"/>
    </source>
</evidence>
<dbReference type="InterPro" id="IPR040353">
    <property type="entry name" value="FLX/FLX-like"/>
</dbReference>
<evidence type="ECO:0000256" key="5">
    <source>
        <dbReference type="ARBA" id="ARBA00023089"/>
    </source>
</evidence>
<keyword evidence="2" id="KW-0217">Developmental protein</keyword>
<dbReference type="PANTHER" id="PTHR33405:SF18">
    <property type="entry name" value="PROTEIN FLX-LIKE 4"/>
    <property type="match status" value="1"/>
</dbReference>
<dbReference type="Proteomes" id="UP001372338">
    <property type="component" value="Unassembled WGS sequence"/>
</dbReference>
<comment type="similarity">
    <text evidence="1">Belongs to the FLX family.</text>
</comment>
<keyword evidence="5" id="KW-0287">Flowering</keyword>
<evidence type="ECO:0000256" key="3">
    <source>
        <dbReference type="ARBA" id="ARBA00022782"/>
    </source>
</evidence>
<organism evidence="6 7">
    <name type="scientific">Crotalaria pallida</name>
    <name type="common">Smooth rattlebox</name>
    <name type="synonym">Crotalaria striata</name>
    <dbReference type="NCBI Taxonomy" id="3830"/>
    <lineage>
        <taxon>Eukaryota</taxon>
        <taxon>Viridiplantae</taxon>
        <taxon>Streptophyta</taxon>
        <taxon>Embryophyta</taxon>
        <taxon>Tracheophyta</taxon>
        <taxon>Spermatophyta</taxon>
        <taxon>Magnoliopsida</taxon>
        <taxon>eudicotyledons</taxon>
        <taxon>Gunneridae</taxon>
        <taxon>Pentapetalae</taxon>
        <taxon>rosids</taxon>
        <taxon>fabids</taxon>
        <taxon>Fabales</taxon>
        <taxon>Fabaceae</taxon>
        <taxon>Papilionoideae</taxon>
        <taxon>50 kb inversion clade</taxon>
        <taxon>genistoids sensu lato</taxon>
        <taxon>core genistoids</taxon>
        <taxon>Crotalarieae</taxon>
        <taxon>Crotalaria</taxon>
    </lineage>
</organism>
<name>A0AAN9J1B6_CROPI</name>
<dbReference type="PANTHER" id="PTHR33405">
    <property type="entry name" value="PROTEIN FLX-LIKE 2"/>
    <property type="match status" value="1"/>
</dbReference>
<reference evidence="6 7" key="1">
    <citation type="submission" date="2024-01" db="EMBL/GenBank/DDBJ databases">
        <title>The genomes of 5 underutilized Papilionoideae crops provide insights into root nodulation and disease resistanc.</title>
        <authorList>
            <person name="Yuan L."/>
        </authorList>
    </citation>
    <scope>NUCLEOTIDE SEQUENCE [LARGE SCALE GENOMIC DNA]</scope>
    <source>
        <strain evidence="6">ZHUSHIDOU_FW_LH</strain>
        <tissue evidence="6">Leaf</tissue>
    </source>
</reference>
<evidence type="ECO:0000256" key="1">
    <source>
        <dbReference type="ARBA" id="ARBA00005405"/>
    </source>
</evidence>
<dbReference type="GO" id="GO:0030154">
    <property type="term" value="P:cell differentiation"/>
    <property type="evidence" value="ECO:0007669"/>
    <property type="project" value="UniProtKB-KW"/>
</dbReference>
<sequence>MMGQGALPGLSYVIGHHSLEPLPPPHPLENKIVAQEAKIERLAGDNHRLTSTHAELREALVAATQDAQKLKSHIRSTQTESDIQFRVLMDKIAKMEVNIKTDDSVKKDLRQANNIVKEGVVDLQFRTESNVKKEKVV</sequence>
<dbReference type="GO" id="GO:0009908">
    <property type="term" value="P:flower development"/>
    <property type="evidence" value="ECO:0007669"/>
    <property type="project" value="UniProtKB-KW"/>
</dbReference>
<keyword evidence="7" id="KW-1185">Reference proteome</keyword>
<dbReference type="AlphaFoldDB" id="A0AAN9J1B6"/>
<gene>
    <name evidence="6" type="ORF">RIF29_03791</name>
</gene>
<evidence type="ECO:0000313" key="6">
    <source>
        <dbReference type="EMBL" id="KAK7289826.1"/>
    </source>
</evidence>
<keyword evidence="3" id="KW-0221">Differentiation</keyword>
<dbReference type="EMBL" id="JAYWIO010000001">
    <property type="protein sequence ID" value="KAK7289826.1"/>
    <property type="molecule type" value="Genomic_DNA"/>
</dbReference>